<keyword evidence="5" id="KW-0675">Receptor</keyword>
<evidence type="ECO:0000259" key="4">
    <source>
        <dbReference type="Pfam" id="PF00593"/>
    </source>
</evidence>
<comment type="subcellular location">
    <subcellularLocation>
        <location evidence="1">Cell outer membrane</location>
    </subcellularLocation>
</comment>
<name>T0ZXI9_9ZZZZ</name>
<organism evidence="5">
    <name type="scientific">mine drainage metagenome</name>
    <dbReference type="NCBI Taxonomy" id="410659"/>
    <lineage>
        <taxon>unclassified sequences</taxon>
        <taxon>metagenomes</taxon>
        <taxon>ecological metagenomes</taxon>
    </lineage>
</organism>
<evidence type="ECO:0000256" key="1">
    <source>
        <dbReference type="ARBA" id="ARBA00004442"/>
    </source>
</evidence>
<dbReference type="Gene3D" id="2.40.170.20">
    <property type="entry name" value="TonB-dependent receptor, beta-barrel domain"/>
    <property type="match status" value="1"/>
</dbReference>
<accession>T0ZXI9</accession>
<reference evidence="5" key="1">
    <citation type="submission" date="2013-08" db="EMBL/GenBank/DDBJ databases">
        <authorList>
            <person name="Mendez C."/>
            <person name="Richter M."/>
            <person name="Ferrer M."/>
            <person name="Sanchez J."/>
        </authorList>
    </citation>
    <scope>NUCLEOTIDE SEQUENCE</scope>
</reference>
<keyword evidence="2" id="KW-0472">Membrane</keyword>
<dbReference type="PROSITE" id="PS01156">
    <property type="entry name" value="TONB_DEPENDENT_REC_2"/>
    <property type="match status" value="1"/>
</dbReference>
<comment type="caution">
    <text evidence="5">The sequence shown here is derived from an EMBL/GenBank/DDBJ whole genome shotgun (WGS) entry which is preliminary data.</text>
</comment>
<protein>
    <submittedName>
        <fullName evidence="5">TonB-dependent receptor</fullName>
    </submittedName>
</protein>
<dbReference type="GO" id="GO:0009279">
    <property type="term" value="C:cell outer membrane"/>
    <property type="evidence" value="ECO:0007669"/>
    <property type="project" value="UniProtKB-SubCell"/>
</dbReference>
<dbReference type="EMBL" id="AUZY01007640">
    <property type="protein sequence ID" value="EQD49283.1"/>
    <property type="molecule type" value="Genomic_DNA"/>
</dbReference>
<evidence type="ECO:0000256" key="3">
    <source>
        <dbReference type="ARBA" id="ARBA00023237"/>
    </source>
</evidence>
<dbReference type="SUPFAM" id="SSF56935">
    <property type="entry name" value="Porins"/>
    <property type="match status" value="1"/>
</dbReference>
<dbReference type="Pfam" id="PF00593">
    <property type="entry name" value="TonB_dep_Rec_b-barrel"/>
    <property type="match status" value="1"/>
</dbReference>
<gene>
    <name evidence="5" type="ORF">B1B_11713</name>
</gene>
<keyword evidence="3" id="KW-0998">Cell outer membrane</keyword>
<evidence type="ECO:0000313" key="5">
    <source>
        <dbReference type="EMBL" id="EQD49283.1"/>
    </source>
</evidence>
<dbReference type="InterPro" id="IPR010917">
    <property type="entry name" value="TonB_rcpt_CS"/>
</dbReference>
<dbReference type="InterPro" id="IPR000531">
    <property type="entry name" value="Beta-barrel_TonB"/>
</dbReference>
<proteinExistence type="predicted"/>
<dbReference type="InterPro" id="IPR036942">
    <property type="entry name" value="Beta-barrel_TonB_sf"/>
</dbReference>
<reference evidence="5" key="2">
    <citation type="journal article" date="2014" name="ISME J.">
        <title>Microbial stratification in low pH oxic and suboxic macroscopic growths along an acid mine drainage.</title>
        <authorList>
            <person name="Mendez-Garcia C."/>
            <person name="Mesa V."/>
            <person name="Sprenger R.R."/>
            <person name="Richter M."/>
            <person name="Diez M.S."/>
            <person name="Solano J."/>
            <person name="Bargiela R."/>
            <person name="Golyshina O.V."/>
            <person name="Manteca A."/>
            <person name="Ramos J.L."/>
            <person name="Gallego J.R."/>
            <person name="Llorente I."/>
            <person name="Martins Dos Santos V.A."/>
            <person name="Jensen O.N."/>
            <person name="Pelaez A.I."/>
            <person name="Sanchez J."/>
            <person name="Ferrer M."/>
        </authorList>
    </citation>
    <scope>NUCLEOTIDE SEQUENCE</scope>
</reference>
<dbReference type="AlphaFoldDB" id="T0ZXI9"/>
<evidence type="ECO:0000256" key="2">
    <source>
        <dbReference type="ARBA" id="ARBA00023136"/>
    </source>
</evidence>
<feature type="non-terminal residue" evidence="5">
    <location>
        <position position="1"/>
    </location>
</feature>
<sequence length="126" mass="14088">QVNPGMPLTYRPQHLANIGAGWHLGSWRAEANLHYASSQYLPNLITGLASNITSPGYAVTDFAIRDTVNLGMGMLKNVKLALHIDNVFNRHYDVTGFLNTNYFGNPYMSLLMEEPRAYFASATFDF</sequence>
<feature type="domain" description="TonB-dependent receptor-like beta-barrel" evidence="4">
    <location>
        <begin position="4"/>
        <end position="87"/>
    </location>
</feature>